<dbReference type="InterPro" id="IPR001680">
    <property type="entry name" value="WD40_rpt"/>
</dbReference>
<dbReference type="InterPro" id="IPR016024">
    <property type="entry name" value="ARM-type_fold"/>
</dbReference>
<dbReference type="SMART" id="SM00320">
    <property type="entry name" value="WD40"/>
    <property type="match status" value="2"/>
</dbReference>
<dbReference type="GO" id="GO:0000329">
    <property type="term" value="C:fungal-type vacuole membrane"/>
    <property type="evidence" value="ECO:0007669"/>
    <property type="project" value="UniProtKB-UniRule"/>
</dbReference>
<evidence type="ECO:0000256" key="5">
    <source>
        <dbReference type="PROSITE-ProRule" id="PRU01006"/>
    </source>
</evidence>
<dbReference type="InterPro" id="IPR000547">
    <property type="entry name" value="Clathrin_H-chain/VPS_repeat"/>
</dbReference>
<dbReference type="PANTHER" id="PTHR12616">
    <property type="entry name" value="VACUOLAR PROTEIN SORTING VPS41"/>
    <property type="match status" value="1"/>
</dbReference>
<dbReference type="SMART" id="SM00299">
    <property type="entry name" value="CLH"/>
    <property type="match status" value="1"/>
</dbReference>
<dbReference type="InterPro" id="IPR015943">
    <property type="entry name" value="WD40/YVTN_repeat-like_dom_sf"/>
</dbReference>
<dbReference type="OrthoDB" id="244107at2759"/>
<comment type="function">
    <text evidence="4">Required for vacuolar assembly and vacuolar traffic.</text>
</comment>
<feature type="compositionally biased region" description="Acidic residues" evidence="6">
    <location>
        <begin position="16"/>
        <end position="40"/>
    </location>
</feature>
<feature type="region of interest" description="Disordered" evidence="6">
    <location>
        <begin position="1"/>
        <end position="41"/>
    </location>
</feature>
<dbReference type="Pfam" id="PF23556">
    <property type="entry name" value="TPR_Vps41"/>
    <property type="match status" value="1"/>
</dbReference>
<dbReference type="SUPFAM" id="SSF50978">
    <property type="entry name" value="WD40 repeat-like"/>
    <property type="match status" value="1"/>
</dbReference>
<feature type="domain" description="Vps41 beta-propeller" evidence="7">
    <location>
        <begin position="43"/>
        <end position="400"/>
    </location>
</feature>
<dbReference type="InterPro" id="IPR011990">
    <property type="entry name" value="TPR-like_helical_dom_sf"/>
</dbReference>
<protein>
    <recommendedName>
        <fullName evidence="4">Vacuolar protein sorting-associated protein 41</fullName>
    </recommendedName>
</protein>
<evidence type="ECO:0000256" key="2">
    <source>
        <dbReference type="ARBA" id="ARBA00022448"/>
    </source>
</evidence>
<dbReference type="STRING" id="246404.A0A507FCK3"/>
<dbReference type="InterPro" id="IPR045111">
    <property type="entry name" value="Vps41/Vps8"/>
</dbReference>
<reference evidence="8 9" key="1">
    <citation type="journal article" date="2019" name="Sci. Rep.">
        <title>Comparative genomics of chytrid fungi reveal insights into the obligate biotrophic and pathogenic lifestyle of Synchytrium endobioticum.</title>
        <authorList>
            <person name="van de Vossenberg B.T.L.H."/>
            <person name="Warris S."/>
            <person name="Nguyen H.D.T."/>
            <person name="van Gent-Pelzer M.P.E."/>
            <person name="Joly D.L."/>
            <person name="van de Geest H.C."/>
            <person name="Bonants P.J.M."/>
            <person name="Smith D.S."/>
            <person name="Levesque C.A."/>
            <person name="van der Lee T.A.J."/>
        </authorList>
    </citation>
    <scope>NUCLEOTIDE SEQUENCE [LARGE SCALE GENOMIC DNA]</scope>
    <source>
        <strain evidence="8 9">CBS 675.73</strain>
    </source>
</reference>
<dbReference type="Gene3D" id="1.25.40.10">
    <property type="entry name" value="Tetratricopeptide repeat domain"/>
    <property type="match status" value="1"/>
</dbReference>
<dbReference type="InterPro" id="IPR036322">
    <property type="entry name" value="WD40_repeat_dom_sf"/>
</dbReference>
<evidence type="ECO:0000256" key="3">
    <source>
        <dbReference type="ARBA" id="ARBA00022927"/>
    </source>
</evidence>
<dbReference type="PIRSF" id="PIRSF028921">
    <property type="entry name" value="VPS41"/>
    <property type="match status" value="1"/>
</dbReference>
<dbReference type="GO" id="GO:0030897">
    <property type="term" value="C:HOPS complex"/>
    <property type="evidence" value="ECO:0007669"/>
    <property type="project" value="UniProtKB-UniRule"/>
</dbReference>
<dbReference type="SUPFAM" id="SSF48371">
    <property type="entry name" value="ARM repeat"/>
    <property type="match status" value="1"/>
</dbReference>
<evidence type="ECO:0000256" key="6">
    <source>
        <dbReference type="SAM" id="MobiDB-lite"/>
    </source>
</evidence>
<dbReference type="GO" id="GO:0009267">
    <property type="term" value="P:cellular response to starvation"/>
    <property type="evidence" value="ECO:0007669"/>
    <property type="project" value="TreeGrafter"/>
</dbReference>
<evidence type="ECO:0000313" key="9">
    <source>
        <dbReference type="Proteomes" id="UP000320333"/>
    </source>
</evidence>
<keyword evidence="9" id="KW-1185">Reference proteome</keyword>
<dbReference type="Gene3D" id="2.130.10.10">
    <property type="entry name" value="YVTN repeat-like/Quinoprotein amine dehydrogenase"/>
    <property type="match status" value="1"/>
</dbReference>
<dbReference type="GO" id="GO:0016236">
    <property type="term" value="P:macroautophagy"/>
    <property type="evidence" value="ECO:0007669"/>
    <property type="project" value="TreeGrafter"/>
</dbReference>
<dbReference type="GO" id="GO:0005770">
    <property type="term" value="C:late endosome"/>
    <property type="evidence" value="ECO:0007669"/>
    <property type="project" value="UniProtKB-UniRule"/>
</dbReference>
<dbReference type="PANTHER" id="PTHR12616:SF1">
    <property type="entry name" value="VACUOLAR PROTEIN SORTING-ASSOCIATED PROTEIN 41 HOMOLOG"/>
    <property type="match status" value="1"/>
</dbReference>
<organism evidence="8 9">
    <name type="scientific">Chytriomyces confervae</name>
    <dbReference type="NCBI Taxonomy" id="246404"/>
    <lineage>
        <taxon>Eukaryota</taxon>
        <taxon>Fungi</taxon>
        <taxon>Fungi incertae sedis</taxon>
        <taxon>Chytridiomycota</taxon>
        <taxon>Chytridiomycota incertae sedis</taxon>
        <taxon>Chytridiomycetes</taxon>
        <taxon>Chytridiales</taxon>
        <taxon>Chytriomycetaceae</taxon>
        <taxon>Chytriomyces</taxon>
    </lineage>
</organism>
<evidence type="ECO:0000256" key="4">
    <source>
        <dbReference type="PIRNR" id="PIRNR028921"/>
    </source>
</evidence>
<dbReference type="AlphaFoldDB" id="A0A507FCK3"/>
<sequence length="1054" mass="116444">MQTEAELEKEEHDDNSADDESIESSEEDDDNDDDSDDDEEPMLKYQRLSGTLADTLKKDAVAAMAVSDRFLALGTHGGCVHMLDLAGNAVKRFSSHAASVTCVAIDSCAEFVASASDDGKVAVHALYSSDVSITSSGRHLRPLKALALEHDYARKPTKAIASGGLAGDLVMTAKGWFSSFDTVIASGEGPIGAIAWKGDYVAWANDAGVKIYDVATQQKFAYIDRPVGSPRADLFRCNLCWKDESTLMIGWADSVKVGIVKDRVSNNPILSAQQQVPATTVSIPSKYVEIVCDFRTDFIVAGIAPLLDQIVLLSFIVDLDRVRNVDVLPTEENARIAKRLVSQQPEVHVVDMSGEHVANDVLNVFGYEHYRANDYQLAYLATAGDTTFYIVSPKDIIVARPRNTDDRIKWLTDNSRFEEALHLAEKVMDNRREADGSLYEGTMQVEDVIRIGLGYMKSLMDEENYAKAASMSPKVLRNDAKLWEEWVYLFIGVDKLAEILPFIPYKPETAQLSKTAYEMILSRFLETDKKMFVHLIKTWPTDLYNLKAVTDAVEYLLENQPTDTHLLDAGITLTLATQRFEKALLYGLRLHRPEIMKLVIPQNLFQTMQAHVDLVMAYDFKNAEMKEESVDASRHWTGREEGFLGGPIGESVDIGGTARVLRRAGLEEGVGLLVANTDRAPVSSIVKLLSGKKKYLHVYLDALFRHDPAEGVEFHSMQVELYADFDPTRLLDFLRSSAMYKVQSAYKLCEIRDLVPEMVYLLGKMGDNRRALKLVIDRLGDVKQAIEFAKEQNDDQIWDDLIKYSMDKPPFIIGLLENLGSHIDPVKLIQQIPKGLEIPHLRASLIKIMTDYGIQMSLKDGCAKILVSDAVELMENLHSAQRMALAFSGGDLECNLCDSKILFDDPDKNIVIYFCKHMYHKSCLLSKSIALERSMTDSPIHRPTTAPAHLSAVAPAIPAATARTIAEIYSASSASSVYESARLSTVTRFSVESGSDGAGGLVGVVDTTVPNAEAGRELVTDLDRLMELKEIRGGLGVGVAKGGVGDVPCPLCRV</sequence>
<comment type="similarity">
    <text evidence="1 4">Belongs to the VPS41 family.</text>
</comment>
<gene>
    <name evidence="8" type="ORF">CcCBS67573_g05422</name>
</gene>
<keyword evidence="3 4" id="KW-0653">Protein transport</keyword>
<evidence type="ECO:0000313" key="8">
    <source>
        <dbReference type="EMBL" id="TPX73307.1"/>
    </source>
</evidence>
<evidence type="ECO:0000256" key="1">
    <source>
        <dbReference type="ARBA" id="ARBA00009582"/>
    </source>
</evidence>
<evidence type="ECO:0000259" key="7">
    <source>
        <dbReference type="Pfam" id="PF23411"/>
    </source>
</evidence>
<comment type="subcellular location">
    <subcellularLocation>
        <location evidence="4">Vacuole</location>
    </subcellularLocation>
</comment>
<dbReference type="EMBL" id="QEAP01000194">
    <property type="protein sequence ID" value="TPX73307.1"/>
    <property type="molecule type" value="Genomic_DNA"/>
</dbReference>
<dbReference type="GO" id="GO:0006623">
    <property type="term" value="P:protein targeting to vacuole"/>
    <property type="evidence" value="ECO:0007669"/>
    <property type="project" value="InterPro"/>
</dbReference>
<name>A0A507FCK3_9FUNG</name>
<feature type="repeat" description="CHCR" evidence="5">
    <location>
        <begin position="673"/>
        <end position="814"/>
    </location>
</feature>
<comment type="caution">
    <text evidence="8">The sequence shown here is derived from an EMBL/GenBank/DDBJ whole genome shotgun (WGS) entry which is preliminary data.</text>
</comment>
<keyword evidence="4" id="KW-0926">Vacuole</keyword>
<dbReference type="Proteomes" id="UP000320333">
    <property type="component" value="Unassembled WGS sequence"/>
</dbReference>
<dbReference type="PROSITE" id="PS50236">
    <property type="entry name" value="CHCR"/>
    <property type="match status" value="1"/>
</dbReference>
<dbReference type="Pfam" id="PF23411">
    <property type="entry name" value="Beta-prop_Vps41"/>
    <property type="match status" value="1"/>
</dbReference>
<dbReference type="GO" id="GO:0034058">
    <property type="term" value="P:endosomal vesicle fusion"/>
    <property type="evidence" value="ECO:0007669"/>
    <property type="project" value="UniProtKB-UniRule"/>
</dbReference>
<accession>A0A507FCK3</accession>
<keyword evidence="2 4" id="KW-0813">Transport</keyword>
<proteinExistence type="inferred from homology"/>
<dbReference type="InterPro" id="IPR057780">
    <property type="entry name" value="Beta-prop_Vps41"/>
</dbReference>
<dbReference type="InterPro" id="IPR016902">
    <property type="entry name" value="Vps41"/>
</dbReference>